<dbReference type="SUPFAM" id="SSF52540">
    <property type="entry name" value="P-loop containing nucleoside triphosphate hydrolases"/>
    <property type="match status" value="1"/>
</dbReference>
<protein>
    <submittedName>
        <fullName evidence="2">ATPase involved in DNA repair</fullName>
    </submittedName>
</protein>
<name>A0A0T9QQL8_9GAMM</name>
<evidence type="ECO:0000256" key="1">
    <source>
        <dbReference type="SAM" id="Coils"/>
    </source>
</evidence>
<dbReference type="EMBL" id="CQAW01000021">
    <property type="protein sequence ID" value="CNI23502.1"/>
    <property type="molecule type" value="Genomic_DNA"/>
</dbReference>
<sequence>MNCYVRYIGVVDKDDRIHAVEFTRGLNIITGKSSTGKSAILEIFDYCLGSSEDTIPDGKLTERGKTFFTVLQFPTLTLVIGRTAASKRCFLREVTGTEADNILELMGHVEYFFDERHYIHKDQFLKSLGKFFGITMENIDTDPMYKQVTGAKGATPSVRSFPSFMLQHQNLVANKHAIFYRFDEKVKRDQAIDHFKILMGIVKEDYFDVYKDLTEASYELRRVELKIPKDDKAREMAIAKFNRLLDQYQALAGKPLFDMTADEIFLKPMEALRLMLATPVFVDGLADDYEKTLNSLRDQKAKLVAELRSAIGRLNLLERSVEQVKGIGTSYASLTVPRSTSFDHTFCPVCESHSDIPEDQANKLTQAIEWLNTELRLSSYARESLGQESRDLRKEIKEIRLKLKSVQTSLKPFEEHDRRVAEASSLEDAPKKAKLLLEIAIDEFIENPPSDLKKMKAYWAEQVKKYQELLDKYDVDIELDRLSRDINKKMKEIGQRFHFEETYRKGSLRFDINTFDLWHEKEAHKKVFLRSMGSGANWVYSHLTLFMALHYQFAAWGDKCAIPPILFLDQPTQVYFPSKDEGEEFEAENLRAEDTQGIELHDDIDAVSNMFTQMAHFCDDTARETGVMPQIIVCDHADGLNLGQGYNFKDFVRAKWRHRGFIAD</sequence>
<dbReference type="Proteomes" id="UP000041882">
    <property type="component" value="Unassembled WGS sequence"/>
</dbReference>
<dbReference type="Pfam" id="PF12532">
    <property type="entry name" value="DUF3732"/>
    <property type="match status" value="1"/>
</dbReference>
<keyword evidence="3" id="KW-1185">Reference proteome</keyword>
<dbReference type="InterPro" id="IPR027417">
    <property type="entry name" value="P-loop_NTPase"/>
</dbReference>
<evidence type="ECO:0000313" key="2">
    <source>
        <dbReference type="EMBL" id="CNI23502.1"/>
    </source>
</evidence>
<dbReference type="RefSeq" id="WP_050116149.1">
    <property type="nucleotide sequence ID" value="NZ_CQAW01000021.1"/>
</dbReference>
<dbReference type="Gene3D" id="3.40.50.300">
    <property type="entry name" value="P-loop containing nucleotide triphosphate hydrolases"/>
    <property type="match status" value="1"/>
</dbReference>
<proteinExistence type="predicted"/>
<keyword evidence="1" id="KW-0175">Coiled coil</keyword>
<accession>A0A0T9QQL8</accession>
<feature type="coiled-coil region" evidence="1">
    <location>
        <begin position="382"/>
        <end position="409"/>
    </location>
</feature>
<feature type="coiled-coil region" evidence="1">
    <location>
        <begin position="286"/>
        <end position="313"/>
    </location>
</feature>
<reference evidence="3" key="1">
    <citation type="submission" date="2015-03" db="EMBL/GenBank/DDBJ databases">
        <authorList>
            <consortium name="Pathogen Informatics"/>
            <person name="Murphy D."/>
        </authorList>
    </citation>
    <scope>NUCLEOTIDE SEQUENCE [LARGE SCALE GENOMIC DNA]</scope>
    <source>
        <strain evidence="3">IP6945</strain>
    </source>
</reference>
<dbReference type="AlphaFoldDB" id="A0A0T9QQL8"/>
<organism evidence="2 3">
    <name type="scientific">Yersinia thracica</name>
    <dbReference type="NCBI Taxonomy" id="2890319"/>
    <lineage>
        <taxon>Bacteria</taxon>
        <taxon>Pseudomonadati</taxon>
        <taxon>Pseudomonadota</taxon>
        <taxon>Gammaproteobacteria</taxon>
        <taxon>Enterobacterales</taxon>
        <taxon>Yersiniaceae</taxon>
        <taxon>Yersinia</taxon>
    </lineage>
</organism>
<dbReference type="InterPro" id="IPR022205">
    <property type="entry name" value="DUF3732"/>
</dbReference>
<evidence type="ECO:0000313" key="3">
    <source>
        <dbReference type="Proteomes" id="UP000041882"/>
    </source>
</evidence>
<gene>
    <name evidence="2" type="ORF">ERS008472_03607</name>
</gene>